<dbReference type="EMBL" id="FMSV02000451">
    <property type="protein sequence ID" value="SEH06258.1"/>
    <property type="molecule type" value="Genomic_DNA"/>
</dbReference>
<organism evidence="2 3">
    <name type="scientific">Candidatus Venteria ishoeyi</name>
    <dbReference type="NCBI Taxonomy" id="1899563"/>
    <lineage>
        <taxon>Bacteria</taxon>
        <taxon>Pseudomonadati</taxon>
        <taxon>Pseudomonadota</taxon>
        <taxon>Gammaproteobacteria</taxon>
        <taxon>Thiotrichales</taxon>
        <taxon>Thiotrichaceae</taxon>
        <taxon>Venteria</taxon>
    </lineage>
</organism>
<feature type="compositionally biased region" description="Basic and acidic residues" evidence="1">
    <location>
        <begin position="11"/>
        <end position="21"/>
    </location>
</feature>
<dbReference type="RefSeq" id="WP_103920065.1">
    <property type="nucleotide sequence ID" value="NZ_FMSV02000451.1"/>
</dbReference>
<evidence type="ECO:0000313" key="3">
    <source>
        <dbReference type="Proteomes" id="UP000236724"/>
    </source>
</evidence>
<sequence>MTSTSSSNKTTETDPKQEKDQPIALSKALSKALRLPIDEADYEDLINNPALFRMKLDEYYQLHPELFPESISKGYHLHGFTRFSTKMNLRLGVY</sequence>
<dbReference type="OrthoDB" id="530103at2"/>
<protein>
    <submittedName>
        <fullName evidence="2">Uncharacterized protein</fullName>
    </submittedName>
</protein>
<dbReference type="AlphaFoldDB" id="A0A1H6F809"/>
<proteinExistence type="predicted"/>
<keyword evidence="3" id="KW-1185">Reference proteome</keyword>
<gene>
    <name evidence="2" type="ORF">MBHS_02113</name>
</gene>
<name>A0A1H6F809_9GAMM</name>
<feature type="compositionally biased region" description="Low complexity" evidence="1">
    <location>
        <begin position="1"/>
        <end position="10"/>
    </location>
</feature>
<reference evidence="2 3" key="1">
    <citation type="submission" date="2016-10" db="EMBL/GenBank/DDBJ databases">
        <authorList>
            <person name="de Groot N.N."/>
        </authorList>
    </citation>
    <scope>NUCLEOTIDE SEQUENCE [LARGE SCALE GENOMIC DNA]</scope>
    <source>
        <strain evidence="2">MBHS1</strain>
    </source>
</reference>
<accession>A0A1H6F809</accession>
<feature type="region of interest" description="Disordered" evidence="1">
    <location>
        <begin position="1"/>
        <end position="23"/>
    </location>
</feature>
<evidence type="ECO:0000256" key="1">
    <source>
        <dbReference type="SAM" id="MobiDB-lite"/>
    </source>
</evidence>
<dbReference type="Proteomes" id="UP000236724">
    <property type="component" value="Unassembled WGS sequence"/>
</dbReference>
<evidence type="ECO:0000313" key="2">
    <source>
        <dbReference type="EMBL" id="SEH06258.1"/>
    </source>
</evidence>